<accession>A0ACB7XGV2</accession>
<dbReference type="EMBL" id="CM037160">
    <property type="protein sequence ID" value="KAH7840049.1"/>
    <property type="molecule type" value="Genomic_DNA"/>
</dbReference>
<reference evidence="1 2" key="1">
    <citation type="journal article" date="2021" name="Hortic Res">
        <title>High-quality reference genome and annotation aids understanding of berry development for evergreen blueberry (Vaccinium darrowii).</title>
        <authorList>
            <person name="Yu J."/>
            <person name="Hulse-Kemp A.M."/>
            <person name="Babiker E."/>
            <person name="Staton M."/>
        </authorList>
    </citation>
    <scope>NUCLEOTIDE SEQUENCE [LARGE SCALE GENOMIC DNA]</scope>
    <source>
        <strain evidence="2">cv. NJ 8807/NJ 8810</strain>
        <tissue evidence="1">Young leaf</tissue>
    </source>
</reference>
<proteinExistence type="predicted"/>
<organism evidence="1 2">
    <name type="scientific">Vaccinium darrowii</name>
    <dbReference type="NCBI Taxonomy" id="229202"/>
    <lineage>
        <taxon>Eukaryota</taxon>
        <taxon>Viridiplantae</taxon>
        <taxon>Streptophyta</taxon>
        <taxon>Embryophyta</taxon>
        <taxon>Tracheophyta</taxon>
        <taxon>Spermatophyta</taxon>
        <taxon>Magnoliopsida</taxon>
        <taxon>eudicotyledons</taxon>
        <taxon>Gunneridae</taxon>
        <taxon>Pentapetalae</taxon>
        <taxon>asterids</taxon>
        <taxon>Ericales</taxon>
        <taxon>Ericaceae</taxon>
        <taxon>Vaccinioideae</taxon>
        <taxon>Vaccinieae</taxon>
        <taxon>Vaccinium</taxon>
    </lineage>
</organism>
<comment type="caution">
    <text evidence="1">The sequence shown here is derived from an EMBL/GenBank/DDBJ whole genome shotgun (WGS) entry which is preliminary data.</text>
</comment>
<keyword evidence="2" id="KW-1185">Reference proteome</keyword>
<gene>
    <name evidence="1" type="ORF">Vadar_012028</name>
</gene>
<name>A0ACB7XGV2_9ERIC</name>
<sequence>MEDEALDTAKAAEVVAAVVVGTLVAWGLIKLAVGVGAFVAWGLTKLVSSSGSEDEKTDDQKMMKAPGRDYRMPRNEFDESPSNYFHLYGSRKRRSNEPQSSRRSRRRSLVAESSTAFFLLKNDGRGRARGDGDIDTTDPAYTSRRSPATGDRANNTCADPASETWGRGSIVVGVGVGGARWLWGCDRGREAWRVGDRDTEREREMLRTSK</sequence>
<evidence type="ECO:0000313" key="1">
    <source>
        <dbReference type="EMBL" id="KAH7840049.1"/>
    </source>
</evidence>
<dbReference type="Proteomes" id="UP000828048">
    <property type="component" value="Chromosome 10"/>
</dbReference>
<protein>
    <submittedName>
        <fullName evidence="1">Uncharacterized protein</fullName>
    </submittedName>
</protein>
<evidence type="ECO:0000313" key="2">
    <source>
        <dbReference type="Proteomes" id="UP000828048"/>
    </source>
</evidence>